<gene>
    <name evidence="3" type="ORF">J2Z71_000735</name>
</gene>
<name>A0ABS4KBR0_9FIRM</name>
<dbReference type="PANTHER" id="PTHR13633:SF3">
    <property type="entry name" value="MITOCHONDRIAL TRANSCRIPTION RESCUE FACTOR 1"/>
    <property type="match status" value="1"/>
</dbReference>
<dbReference type="InterPro" id="IPR036986">
    <property type="entry name" value="S4_RNA-bd_sf"/>
</dbReference>
<proteinExistence type="predicted"/>
<dbReference type="Gene3D" id="3.10.290.10">
    <property type="entry name" value="RNA-binding S4 domain"/>
    <property type="match status" value="1"/>
</dbReference>
<dbReference type="Gene3D" id="3.30.70.330">
    <property type="match status" value="1"/>
</dbReference>
<organism evidence="3 4">
    <name type="scientific">Peptoniphilus stercorisuis</name>
    <dbReference type="NCBI Taxonomy" id="1436965"/>
    <lineage>
        <taxon>Bacteria</taxon>
        <taxon>Bacillati</taxon>
        <taxon>Bacillota</taxon>
        <taxon>Tissierellia</taxon>
        <taxon>Tissierellales</taxon>
        <taxon>Peptoniphilaceae</taxon>
        <taxon>Peptoniphilus</taxon>
    </lineage>
</organism>
<evidence type="ECO:0000259" key="2">
    <source>
        <dbReference type="SMART" id="SM00363"/>
    </source>
</evidence>
<dbReference type="SUPFAM" id="SSF55174">
    <property type="entry name" value="Alpha-L RNA-binding motif"/>
    <property type="match status" value="1"/>
</dbReference>
<reference evidence="3 4" key="1">
    <citation type="submission" date="2021-03" db="EMBL/GenBank/DDBJ databases">
        <title>Genomic Encyclopedia of Type Strains, Phase IV (KMG-IV): sequencing the most valuable type-strain genomes for metagenomic binning, comparative biology and taxonomic classification.</title>
        <authorList>
            <person name="Goeker M."/>
        </authorList>
    </citation>
    <scope>NUCLEOTIDE SEQUENCE [LARGE SCALE GENOMIC DNA]</scope>
    <source>
        <strain evidence="3 4">DSM 27563</strain>
    </source>
</reference>
<dbReference type="RefSeq" id="WP_245311163.1">
    <property type="nucleotide sequence ID" value="NZ_JAGGLJ010000005.1"/>
</dbReference>
<dbReference type="InterPro" id="IPR002942">
    <property type="entry name" value="S4_RNA-bd"/>
</dbReference>
<dbReference type="InterPro" id="IPR012677">
    <property type="entry name" value="Nucleotide-bd_a/b_plait_sf"/>
</dbReference>
<evidence type="ECO:0000313" key="3">
    <source>
        <dbReference type="EMBL" id="MBP2025210.1"/>
    </source>
</evidence>
<dbReference type="Gene3D" id="3.30.1370.160">
    <property type="match status" value="1"/>
</dbReference>
<dbReference type="Pfam" id="PF17774">
    <property type="entry name" value="YlmH_RBD"/>
    <property type="match status" value="1"/>
</dbReference>
<dbReference type="Proteomes" id="UP001519306">
    <property type="component" value="Unassembled WGS sequence"/>
</dbReference>
<dbReference type="PROSITE" id="PS50889">
    <property type="entry name" value="S4"/>
    <property type="match status" value="1"/>
</dbReference>
<sequence length="259" mass="30529">MVKKLNRENLLNHIDDNEKLLEMKKIIDKIEIVLNDYVELSTDFLDPYEVYLAKSILNRFEDISYSVDGGYEESERKIIYIYQSYLYENTINDLVAFQFNLENKISHKDILGSLLGLGIERRKIGDIIISNNVYSFFVKRELSDFIEFNFKKVNKYNVKLERVNSVDIPEKDYEINKLIISSLRLDTFLSNLLRMSRANAQELIKQEKVKVNFKSENKSSYILEEGDLLSIRKFGRFIFSEIEGTTKKDNYIVKIKIPK</sequence>
<dbReference type="EMBL" id="JAGGLJ010000005">
    <property type="protein sequence ID" value="MBP2025210.1"/>
    <property type="molecule type" value="Genomic_DNA"/>
</dbReference>
<comment type="caution">
    <text evidence="3">The sequence shown here is derived from an EMBL/GenBank/DDBJ whole genome shotgun (WGS) entry which is preliminary data.</text>
</comment>
<feature type="domain" description="RNA-binding S4" evidence="2">
    <location>
        <begin position="183"/>
        <end position="243"/>
    </location>
</feature>
<accession>A0ABS4KBR0</accession>
<dbReference type="SMART" id="SM00363">
    <property type="entry name" value="S4"/>
    <property type="match status" value="1"/>
</dbReference>
<dbReference type="InterPro" id="IPR040591">
    <property type="entry name" value="RqcP2_RBD"/>
</dbReference>
<dbReference type="Pfam" id="PF01479">
    <property type="entry name" value="S4"/>
    <property type="match status" value="1"/>
</dbReference>
<keyword evidence="4" id="KW-1185">Reference proteome</keyword>
<dbReference type="PANTHER" id="PTHR13633">
    <property type="entry name" value="MITOCHONDRIAL TRANSCRIPTION RESCUE FACTOR 1"/>
    <property type="match status" value="1"/>
</dbReference>
<evidence type="ECO:0000256" key="1">
    <source>
        <dbReference type="PROSITE-ProRule" id="PRU00182"/>
    </source>
</evidence>
<keyword evidence="1" id="KW-0694">RNA-binding</keyword>
<evidence type="ECO:0000313" key="4">
    <source>
        <dbReference type="Proteomes" id="UP001519306"/>
    </source>
</evidence>
<dbReference type="CDD" id="cd00165">
    <property type="entry name" value="S4"/>
    <property type="match status" value="1"/>
</dbReference>
<protein>
    <submittedName>
        <fullName evidence="3">RNA-binding protein YlmH</fullName>
    </submittedName>
</protein>